<gene>
    <name evidence="7" type="ORF">DES47_101784</name>
</gene>
<dbReference type="GO" id="GO:0016020">
    <property type="term" value="C:membrane"/>
    <property type="evidence" value="ECO:0007669"/>
    <property type="project" value="UniProtKB-SubCell"/>
</dbReference>
<dbReference type="Proteomes" id="UP000295361">
    <property type="component" value="Unassembled WGS sequence"/>
</dbReference>
<dbReference type="Pfam" id="PF01594">
    <property type="entry name" value="AI-2E_transport"/>
    <property type="match status" value="1"/>
</dbReference>
<protein>
    <submittedName>
        <fullName evidence="7">Putative PurR-regulated permease PerM</fullName>
    </submittedName>
</protein>
<proteinExistence type="inferred from homology"/>
<sequence length="358" mass="38395">MSSDEIKPNPPLEKRVLLLLVLGVSLALGWILLPFFGAILWGAIIALLFAPLYRWLLPRLKQRRTTAALLTLLAVLLIVVLPFALVTASLAREAALVYQHIQTGEWNPAQYLRSVFDALPAWMASLLNDFGFSDFDALQRRLVAALGQGSQFIATQAFSIGLNTFDFGANLVITLYLAFFLIRDGRGVAIAVRDAIPLAAEHKRELAGKFITVVRATVKGNLLVAAIQGLLGGLAFWYLGVGAALLWGVLMAFLSLLPAVGAALVWVPVAAFFVMTGAIGKGLGLVAYGVLVIGLVDNLLRPILVGKDTRMPDYLVMITTLGGMAVFGINGFVIGPAIAAMFIAVWHIYVVARASGEA</sequence>
<dbReference type="InterPro" id="IPR002549">
    <property type="entry name" value="AI-2E-like"/>
</dbReference>
<feature type="transmembrane region" description="Helical" evidence="6">
    <location>
        <begin position="245"/>
        <end position="273"/>
    </location>
</feature>
<feature type="transmembrane region" description="Helical" evidence="6">
    <location>
        <begin position="324"/>
        <end position="352"/>
    </location>
</feature>
<name>A0A4V3CTZ5_9BURK</name>
<dbReference type="InParanoid" id="A0A4V3CTZ5"/>
<dbReference type="FunCoup" id="A0A4V3CTZ5">
    <property type="interactions" value="91"/>
</dbReference>
<dbReference type="PANTHER" id="PTHR21716">
    <property type="entry name" value="TRANSMEMBRANE PROTEIN"/>
    <property type="match status" value="1"/>
</dbReference>
<feature type="transmembrane region" description="Helical" evidence="6">
    <location>
        <begin position="16"/>
        <end position="33"/>
    </location>
</feature>
<comment type="caution">
    <text evidence="7">The sequence shown here is derived from an EMBL/GenBank/DDBJ whole genome shotgun (WGS) entry which is preliminary data.</text>
</comment>
<comment type="similarity">
    <text evidence="2">Belongs to the autoinducer-2 exporter (AI-2E) (TC 2.A.86) family.</text>
</comment>
<feature type="transmembrane region" description="Helical" evidence="6">
    <location>
        <begin position="39"/>
        <end position="57"/>
    </location>
</feature>
<evidence type="ECO:0000256" key="5">
    <source>
        <dbReference type="ARBA" id="ARBA00023136"/>
    </source>
</evidence>
<evidence type="ECO:0000256" key="3">
    <source>
        <dbReference type="ARBA" id="ARBA00022692"/>
    </source>
</evidence>
<dbReference type="AlphaFoldDB" id="A0A4V3CTZ5"/>
<keyword evidence="5 6" id="KW-0472">Membrane</keyword>
<dbReference type="PANTHER" id="PTHR21716:SF4">
    <property type="entry name" value="TRANSMEMBRANE PROTEIN 245"/>
    <property type="match status" value="1"/>
</dbReference>
<reference evidence="7 8" key="1">
    <citation type="submission" date="2019-03" db="EMBL/GenBank/DDBJ databases">
        <title>Genomic Encyclopedia of Type Strains, Phase IV (KMG-IV): sequencing the most valuable type-strain genomes for metagenomic binning, comparative biology and taxonomic classification.</title>
        <authorList>
            <person name="Goeker M."/>
        </authorList>
    </citation>
    <scope>NUCLEOTIDE SEQUENCE [LARGE SCALE GENOMIC DNA]</scope>
    <source>
        <strain evidence="7 8">DSM 16998</strain>
    </source>
</reference>
<keyword evidence="3 6" id="KW-0812">Transmembrane</keyword>
<evidence type="ECO:0000256" key="6">
    <source>
        <dbReference type="SAM" id="Phobius"/>
    </source>
</evidence>
<evidence type="ECO:0000256" key="1">
    <source>
        <dbReference type="ARBA" id="ARBA00004141"/>
    </source>
</evidence>
<evidence type="ECO:0000256" key="4">
    <source>
        <dbReference type="ARBA" id="ARBA00022989"/>
    </source>
</evidence>
<organism evidence="7 8">
    <name type="scientific">Roseateles toxinivorans</name>
    <dbReference type="NCBI Taxonomy" id="270368"/>
    <lineage>
        <taxon>Bacteria</taxon>
        <taxon>Pseudomonadati</taxon>
        <taxon>Pseudomonadota</taxon>
        <taxon>Betaproteobacteria</taxon>
        <taxon>Burkholderiales</taxon>
        <taxon>Sphaerotilaceae</taxon>
        <taxon>Roseateles</taxon>
    </lineage>
</organism>
<dbReference type="OrthoDB" id="106838at2"/>
<feature type="transmembrane region" description="Helical" evidence="6">
    <location>
        <begin position="285"/>
        <end position="304"/>
    </location>
</feature>
<feature type="transmembrane region" description="Helical" evidence="6">
    <location>
        <begin position="69"/>
        <end position="91"/>
    </location>
</feature>
<keyword evidence="8" id="KW-1185">Reference proteome</keyword>
<feature type="transmembrane region" description="Helical" evidence="6">
    <location>
        <begin position="167"/>
        <end position="183"/>
    </location>
</feature>
<evidence type="ECO:0000313" key="7">
    <source>
        <dbReference type="EMBL" id="TDP74718.1"/>
    </source>
</evidence>
<dbReference type="RefSeq" id="WP_133699326.1">
    <property type="nucleotide sequence ID" value="NZ_SNXS01000001.1"/>
</dbReference>
<feature type="transmembrane region" description="Helical" evidence="6">
    <location>
        <begin position="222"/>
        <end position="239"/>
    </location>
</feature>
<accession>A0A4V3CTZ5</accession>
<keyword evidence="4 6" id="KW-1133">Transmembrane helix</keyword>
<evidence type="ECO:0000313" key="8">
    <source>
        <dbReference type="Proteomes" id="UP000295361"/>
    </source>
</evidence>
<dbReference type="EMBL" id="SNXS01000001">
    <property type="protein sequence ID" value="TDP74718.1"/>
    <property type="molecule type" value="Genomic_DNA"/>
</dbReference>
<comment type="subcellular location">
    <subcellularLocation>
        <location evidence="1">Membrane</location>
        <topology evidence="1">Multi-pass membrane protein</topology>
    </subcellularLocation>
</comment>
<evidence type="ECO:0000256" key="2">
    <source>
        <dbReference type="ARBA" id="ARBA00009773"/>
    </source>
</evidence>